<dbReference type="Proteomes" id="UP000031675">
    <property type="component" value="Unassembled WGS sequence"/>
</dbReference>
<dbReference type="EMBL" id="JROO01000017">
    <property type="protein sequence ID" value="KIH98991.1"/>
    <property type="molecule type" value="Genomic_DNA"/>
</dbReference>
<proteinExistence type="inferred from homology"/>
<sequence>MLNLERLRVLHAVAFHGSVANAARALHITPSGVSQHLGKLERETGRSLLEPYGRGVRLTHAGRVLAEHAARVVAQAAAAEDDLAGLGEETLGPLRIGAVGSAVRALLPEALAGLAREHPRLVPSVRDGEVVDMMPPLLHGELDLLLAESWNNRPLFLPPGLSVRPLVDEEVRAAVSVDHPLAGRERVGLAELADAPWASCAQGTEQHEALVQAVRGLGTEPDVRYRIVEIPTQLALVGAGLAAALIPDMAQRPAPTGVRFLPLESPLRREITAVWRSGAETPPIRACVSTLTDVLPEAGRSGEWV</sequence>
<dbReference type="GO" id="GO:0003677">
    <property type="term" value="F:DNA binding"/>
    <property type="evidence" value="ECO:0007669"/>
    <property type="project" value="UniProtKB-KW"/>
</dbReference>
<dbReference type="Gene3D" id="1.10.10.10">
    <property type="entry name" value="Winged helix-like DNA-binding domain superfamily/Winged helix DNA-binding domain"/>
    <property type="match status" value="1"/>
</dbReference>
<protein>
    <submittedName>
        <fullName evidence="6">LysR family transcriptional regulator</fullName>
    </submittedName>
</protein>
<dbReference type="PANTHER" id="PTHR30346:SF29">
    <property type="entry name" value="LYSR SUBSTRATE-BINDING"/>
    <property type="match status" value="1"/>
</dbReference>
<comment type="similarity">
    <text evidence="1">Belongs to the LysR transcriptional regulatory family.</text>
</comment>
<dbReference type="InterPro" id="IPR036388">
    <property type="entry name" value="WH-like_DNA-bd_sf"/>
</dbReference>
<evidence type="ECO:0000256" key="3">
    <source>
        <dbReference type="ARBA" id="ARBA00023125"/>
    </source>
</evidence>
<dbReference type="PANTHER" id="PTHR30346">
    <property type="entry name" value="TRANSCRIPTIONAL DUAL REGULATOR HCAR-RELATED"/>
    <property type="match status" value="1"/>
</dbReference>
<dbReference type="Gene3D" id="3.40.190.10">
    <property type="entry name" value="Periplasmic binding protein-like II"/>
    <property type="match status" value="2"/>
</dbReference>
<dbReference type="PROSITE" id="PS50931">
    <property type="entry name" value="HTH_LYSR"/>
    <property type="match status" value="1"/>
</dbReference>
<evidence type="ECO:0000313" key="7">
    <source>
        <dbReference type="Proteomes" id="UP000031675"/>
    </source>
</evidence>
<dbReference type="InterPro" id="IPR036390">
    <property type="entry name" value="WH_DNA-bd_sf"/>
</dbReference>
<evidence type="ECO:0000313" key="6">
    <source>
        <dbReference type="EMBL" id="KIH98991.1"/>
    </source>
</evidence>
<evidence type="ECO:0000259" key="5">
    <source>
        <dbReference type="PROSITE" id="PS50931"/>
    </source>
</evidence>
<dbReference type="InterPro" id="IPR005119">
    <property type="entry name" value="LysR_subst-bd"/>
</dbReference>
<keyword evidence="4" id="KW-0804">Transcription</keyword>
<dbReference type="STRING" id="183763.LP52_09895"/>
<evidence type="ECO:0000256" key="1">
    <source>
        <dbReference type="ARBA" id="ARBA00009437"/>
    </source>
</evidence>
<gene>
    <name evidence="6" type="ORF">LP52_09895</name>
</gene>
<comment type="caution">
    <text evidence="6">The sequence shown here is derived from an EMBL/GenBank/DDBJ whole genome shotgun (WGS) entry which is preliminary data.</text>
</comment>
<dbReference type="AlphaFoldDB" id="A0A0C2JC54"/>
<dbReference type="GO" id="GO:0032993">
    <property type="term" value="C:protein-DNA complex"/>
    <property type="evidence" value="ECO:0007669"/>
    <property type="project" value="TreeGrafter"/>
</dbReference>
<keyword evidence="7" id="KW-1185">Reference proteome</keyword>
<dbReference type="Pfam" id="PF00126">
    <property type="entry name" value="HTH_1"/>
    <property type="match status" value="1"/>
</dbReference>
<accession>A0A0C2JC54</accession>
<dbReference type="SUPFAM" id="SSF53850">
    <property type="entry name" value="Periplasmic binding protein-like II"/>
    <property type="match status" value="1"/>
</dbReference>
<keyword evidence="3" id="KW-0238">DNA-binding</keyword>
<dbReference type="RefSeq" id="WP_040272668.1">
    <property type="nucleotide sequence ID" value="NZ_JROO01000017.1"/>
</dbReference>
<reference evidence="7" key="1">
    <citation type="journal article" date="2015" name="Chem. Biol.">
        <title>Structure, bioactivity, and resistance mechanism of streptomonomicin, an unusual lasso Peptide from an understudied halophilic actinomycete.</title>
        <authorList>
            <person name="Metelev M."/>
            <person name="Tietz J.I."/>
            <person name="Melby J.O."/>
            <person name="Blair P.M."/>
            <person name="Zhu L."/>
            <person name="Livnat I."/>
            <person name="Severinov K."/>
            <person name="Mitchell D.A."/>
        </authorList>
    </citation>
    <scope>NUCLEOTIDE SEQUENCE [LARGE SCALE GENOMIC DNA]</scope>
    <source>
        <strain evidence="7">YIM 90003</strain>
    </source>
</reference>
<keyword evidence="2" id="KW-0805">Transcription regulation</keyword>
<evidence type="ECO:0000256" key="2">
    <source>
        <dbReference type="ARBA" id="ARBA00023015"/>
    </source>
</evidence>
<name>A0A0C2JC54_9ACTN</name>
<dbReference type="Pfam" id="PF03466">
    <property type="entry name" value="LysR_substrate"/>
    <property type="match status" value="1"/>
</dbReference>
<dbReference type="OrthoDB" id="4131546at2"/>
<evidence type="ECO:0000256" key="4">
    <source>
        <dbReference type="ARBA" id="ARBA00023163"/>
    </source>
</evidence>
<dbReference type="GO" id="GO:0003700">
    <property type="term" value="F:DNA-binding transcription factor activity"/>
    <property type="evidence" value="ECO:0007669"/>
    <property type="project" value="InterPro"/>
</dbReference>
<organism evidence="6 7">
    <name type="scientific">Streptomonospora alba</name>
    <dbReference type="NCBI Taxonomy" id="183763"/>
    <lineage>
        <taxon>Bacteria</taxon>
        <taxon>Bacillati</taxon>
        <taxon>Actinomycetota</taxon>
        <taxon>Actinomycetes</taxon>
        <taxon>Streptosporangiales</taxon>
        <taxon>Nocardiopsidaceae</taxon>
        <taxon>Streptomonospora</taxon>
    </lineage>
</organism>
<dbReference type="InterPro" id="IPR000847">
    <property type="entry name" value="LysR_HTH_N"/>
</dbReference>
<feature type="domain" description="HTH lysR-type" evidence="5">
    <location>
        <begin position="2"/>
        <end position="59"/>
    </location>
</feature>
<dbReference type="SUPFAM" id="SSF46785">
    <property type="entry name" value="Winged helix' DNA-binding domain"/>
    <property type="match status" value="1"/>
</dbReference>